<keyword evidence="1" id="KW-1133">Transmembrane helix</keyword>
<dbReference type="Proteomes" id="UP001148838">
    <property type="component" value="Unassembled WGS sequence"/>
</dbReference>
<proteinExistence type="predicted"/>
<gene>
    <name evidence="2" type="ORF">ANN_02102</name>
</gene>
<protein>
    <submittedName>
        <fullName evidence="2">Uncharacterized protein</fullName>
    </submittedName>
</protein>
<accession>A0ABQ8TVF5</accession>
<evidence type="ECO:0000313" key="2">
    <source>
        <dbReference type="EMBL" id="KAJ4450673.1"/>
    </source>
</evidence>
<reference evidence="2 3" key="1">
    <citation type="journal article" date="2022" name="Allergy">
        <title>Genome assembly and annotation of Periplaneta americana reveal a comprehensive cockroach allergen profile.</title>
        <authorList>
            <person name="Wang L."/>
            <person name="Xiong Q."/>
            <person name="Saelim N."/>
            <person name="Wang L."/>
            <person name="Nong W."/>
            <person name="Wan A.T."/>
            <person name="Shi M."/>
            <person name="Liu X."/>
            <person name="Cao Q."/>
            <person name="Hui J.H.L."/>
            <person name="Sookrung N."/>
            <person name="Leung T.F."/>
            <person name="Tungtrongchitr A."/>
            <person name="Tsui S.K.W."/>
        </authorList>
    </citation>
    <scope>NUCLEOTIDE SEQUENCE [LARGE SCALE GENOMIC DNA]</scope>
    <source>
        <strain evidence="2">PWHHKU_190912</strain>
    </source>
</reference>
<organism evidence="2 3">
    <name type="scientific">Periplaneta americana</name>
    <name type="common">American cockroach</name>
    <name type="synonym">Blatta americana</name>
    <dbReference type="NCBI Taxonomy" id="6978"/>
    <lineage>
        <taxon>Eukaryota</taxon>
        <taxon>Metazoa</taxon>
        <taxon>Ecdysozoa</taxon>
        <taxon>Arthropoda</taxon>
        <taxon>Hexapoda</taxon>
        <taxon>Insecta</taxon>
        <taxon>Pterygota</taxon>
        <taxon>Neoptera</taxon>
        <taxon>Polyneoptera</taxon>
        <taxon>Dictyoptera</taxon>
        <taxon>Blattodea</taxon>
        <taxon>Blattoidea</taxon>
        <taxon>Blattidae</taxon>
        <taxon>Blattinae</taxon>
        <taxon>Periplaneta</taxon>
    </lineage>
</organism>
<keyword evidence="3" id="KW-1185">Reference proteome</keyword>
<comment type="caution">
    <text evidence="2">The sequence shown here is derived from an EMBL/GenBank/DDBJ whole genome shotgun (WGS) entry which is preliminary data.</text>
</comment>
<feature type="transmembrane region" description="Helical" evidence="1">
    <location>
        <begin position="178"/>
        <end position="200"/>
    </location>
</feature>
<feature type="transmembrane region" description="Helical" evidence="1">
    <location>
        <begin position="149"/>
        <end position="172"/>
    </location>
</feature>
<evidence type="ECO:0000256" key="1">
    <source>
        <dbReference type="SAM" id="Phobius"/>
    </source>
</evidence>
<keyword evidence="1" id="KW-0812">Transmembrane</keyword>
<keyword evidence="1" id="KW-0472">Membrane</keyword>
<dbReference type="EMBL" id="JAJSOF020000001">
    <property type="protein sequence ID" value="KAJ4450673.1"/>
    <property type="molecule type" value="Genomic_DNA"/>
</dbReference>
<evidence type="ECO:0000313" key="3">
    <source>
        <dbReference type="Proteomes" id="UP001148838"/>
    </source>
</evidence>
<sequence length="224" mass="24805">NLGCSKTRWLALMPAMKRILDMCQGLRSYFLSQTVSSDFGTFFPRSTFRCMIEFCFTQASTFHRVVLKTEGDQISAVDVMEAKKELKINFYDKISGKFLPHKVKMQVKSLEGLTSKKDIEEVAGSFYTTAVEYLQQWSGHLNDLNVEGAGIAIAVFSALLIVVAICLITGAVNGNPFLLVPWMLFNFVFMIVYAVTNIIIAAQNIADGYPEAGAGNIIGVVIYV</sequence>
<feature type="non-terminal residue" evidence="2">
    <location>
        <position position="1"/>
    </location>
</feature>
<name>A0ABQ8TVF5_PERAM</name>